<evidence type="ECO:0000313" key="2">
    <source>
        <dbReference type="EnsemblPlants" id="LPERR04G09180.1"/>
    </source>
</evidence>
<reference evidence="3" key="2">
    <citation type="submission" date="2013-12" db="EMBL/GenBank/DDBJ databases">
        <authorList>
            <person name="Yu Y."/>
            <person name="Lee S."/>
            <person name="de Baynast K."/>
            <person name="Wissotski M."/>
            <person name="Liu L."/>
            <person name="Talag J."/>
            <person name="Goicoechea J."/>
            <person name="Angelova A."/>
            <person name="Jetty R."/>
            <person name="Kudrna D."/>
            <person name="Golser W."/>
            <person name="Rivera L."/>
            <person name="Zhang J."/>
            <person name="Wing R."/>
        </authorList>
    </citation>
    <scope>NUCLEOTIDE SEQUENCE</scope>
</reference>
<proteinExistence type="predicted"/>
<dbReference type="AlphaFoldDB" id="A0A0D9W4W0"/>
<dbReference type="Gramene" id="LPERR04G09180.1">
    <property type="protein sequence ID" value="LPERR04G09180.1"/>
    <property type="gene ID" value="LPERR04G09180"/>
</dbReference>
<dbReference type="Proteomes" id="UP000032180">
    <property type="component" value="Chromosome 4"/>
</dbReference>
<keyword evidence="3" id="KW-1185">Reference proteome</keyword>
<dbReference type="HOGENOM" id="CLU_2389390_0_0_1"/>
<feature type="region of interest" description="Disordered" evidence="1">
    <location>
        <begin position="29"/>
        <end position="73"/>
    </location>
</feature>
<feature type="compositionally biased region" description="Polar residues" evidence="1">
    <location>
        <begin position="37"/>
        <end position="56"/>
    </location>
</feature>
<evidence type="ECO:0000313" key="3">
    <source>
        <dbReference type="Proteomes" id="UP000032180"/>
    </source>
</evidence>
<protein>
    <submittedName>
        <fullName evidence="2">Uncharacterized protein</fullName>
    </submittedName>
</protein>
<name>A0A0D9W4W0_9ORYZ</name>
<reference evidence="2" key="3">
    <citation type="submission" date="2015-04" db="UniProtKB">
        <authorList>
            <consortium name="EnsemblPlants"/>
        </authorList>
    </citation>
    <scope>IDENTIFICATION</scope>
</reference>
<dbReference type="EnsemblPlants" id="LPERR04G09180.1">
    <property type="protein sequence ID" value="LPERR04G09180.1"/>
    <property type="gene ID" value="LPERR04G09180"/>
</dbReference>
<organism evidence="2 3">
    <name type="scientific">Leersia perrieri</name>
    <dbReference type="NCBI Taxonomy" id="77586"/>
    <lineage>
        <taxon>Eukaryota</taxon>
        <taxon>Viridiplantae</taxon>
        <taxon>Streptophyta</taxon>
        <taxon>Embryophyta</taxon>
        <taxon>Tracheophyta</taxon>
        <taxon>Spermatophyta</taxon>
        <taxon>Magnoliopsida</taxon>
        <taxon>Liliopsida</taxon>
        <taxon>Poales</taxon>
        <taxon>Poaceae</taxon>
        <taxon>BOP clade</taxon>
        <taxon>Oryzoideae</taxon>
        <taxon>Oryzeae</taxon>
        <taxon>Oryzinae</taxon>
        <taxon>Leersia</taxon>
    </lineage>
</organism>
<accession>A0A0D9W4W0</accession>
<sequence length="94" mass="10131">MGIGLLVESSLRTFCKFKGVIHRSCLYRPGSPHHASSKFNVTSSSSLSTRGTNGEQSPPPAGLRAPTASPTEIGQMRDGIADCHHFRVQTSDNY</sequence>
<reference evidence="2 3" key="1">
    <citation type="submission" date="2012-08" db="EMBL/GenBank/DDBJ databases">
        <title>Oryza genome evolution.</title>
        <authorList>
            <person name="Wing R.A."/>
        </authorList>
    </citation>
    <scope>NUCLEOTIDE SEQUENCE</scope>
</reference>
<evidence type="ECO:0000256" key="1">
    <source>
        <dbReference type="SAM" id="MobiDB-lite"/>
    </source>
</evidence>